<dbReference type="Pfam" id="PF02544">
    <property type="entry name" value="Steroid_dh"/>
    <property type="match status" value="1"/>
</dbReference>
<dbReference type="PANTHER" id="PTHR10556">
    <property type="entry name" value="3-OXO-5-ALPHA-STEROID 4-DEHYDROGENASE"/>
    <property type="match status" value="1"/>
</dbReference>
<dbReference type="PANTHER" id="PTHR10556:SF28">
    <property type="entry name" value="VERY-LONG-CHAIN ENOYL-COA REDUCTASE"/>
    <property type="match status" value="1"/>
</dbReference>
<dbReference type="InParanoid" id="A0A4S2N7G3"/>
<evidence type="ECO:0000313" key="11">
    <source>
        <dbReference type="EMBL" id="TGZ85193.1"/>
    </source>
</evidence>
<evidence type="ECO:0000256" key="6">
    <source>
        <dbReference type="ARBA" id="ARBA00023002"/>
    </source>
</evidence>
<dbReference type="EMBL" id="ML220112">
    <property type="protein sequence ID" value="TGZ85193.1"/>
    <property type="molecule type" value="Genomic_DNA"/>
</dbReference>
<organism evidence="11 12">
    <name type="scientific">Ascodesmis nigricans</name>
    <dbReference type="NCBI Taxonomy" id="341454"/>
    <lineage>
        <taxon>Eukaryota</taxon>
        <taxon>Fungi</taxon>
        <taxon>Dikarya</taxon>
        <taxon>Ascomycota</taxon>
        <taxon>Pezizomycotina</taxon>
        <taxon>Pezizomycetes</taxon>
        <taxon>Pezizales</taxon>
        <taxon>Ascodesmidaceae</taxon>
        <taxon>Ascodesmis</taxon>
    </lineage>
</organism>
<dbReference type="InterPro" id="IPR001104">
    <property type="entry name" value="3-oxo-5_a-steroid_4-DH_C"/>
</dbReference>
<dbReference type="STRING" id="341454.A0A4S2N7G3"/>
<evidence type="ECO:0000256" key="3">
    <source>
        <dbReference type="ARBA" id="ARBA00022516"/>
    </source>
</evidence>
<dbReference type="GO" id="GO:0016627">
    <property type="term" value="F:oxidoreductase activity, acting on the CH-CH group of donors"/>
    <property type="evidence" value="ECO:0007669"/>
    <property type="project" value="InterPro"/>
</dbReference>
<name>A0A4S2N7G3_9PEZI</name>
<sequence length="335" mass="38216">MIALQIKPRGKPIKKLPNSVEVDLSTTTVKALYERIAAHTGLGYHRLRLTKGSDGSHLVAKHQDGKLIQIDEAGLRDNSVVYVKDLGPQIGWRTVFVVEYLGPLLIHPLMLYVLRPFVYSSSPLNPLSYLPFAPSFKGNLPPPSFNQVLVCWLTTLHFLKREYETLFVHRFSAATMPFRNIFKNSAHYWILSGINLAYFLYMPAVSPTASWWPKSLDPMQNPNVIYAACALWLFSEASNFHTHMTLRNLRPSDGSTKRQIPRGYGFNLVTCPNYLFESLAWFAVMILSGGHWASVLFLVVSTGQMMAWAKKKEHRYRKEFGRAYKKKSSMFPGLW</sequence>
<feature type="domain" description="3-oxo-5-alpha-steroid 4-dehydrogenase C-terminal" evidence="10">
    <location>
        <begin position="175"/>
        <end position="333"/>
    </location>
</feature>
<keyword evidence="12" id="KW-1185">Reference proteome</keyword>
<evidence type="ECO:0000256" key="9">
    <source>
        <dbReference type="SAM" id="Phobius"/>
    </source>
</evidence>
<keyword evidence="8 9" id="KW-0472">Membrane</keyword>
<reference evidence="11 12" key="1">
    <citation type="submission" date="2019-04" db="EMBL/GenBank/DDBJ databases">
        <title>Comparative genomics and transcriptomics to analyze fruiting body development in filamentous ascomycetes.</title>
        <authorList>
            <consortium name="DOE Joint Genome Institute"/>
            <person name="Lutkenhaus R."/>
            <person name="Traeger S."/>
            <person name="Breuer J."/>
            <person name="Kuo A."/>
            <person name="Lipzen A."/>
            <person name="Pangilinan J."/>
            <person name="Dilworth D."/>
            <person name="Sandor L."/>
            <person name="Poggeler S."/>
            <person name="Barry K."/>
            <person name="Grigoriev I.V."/>
            <person name="Nowrousian M."/>
        </authorList>
    </citation>
    <scope>NUCLEOTIDE SEQUENCE [LARGE SCALE GENOMIC DNA]</scope>
    <source>
        <strain evidence="11 12">CBS 389.68</strain>
    </source>
</reference>
<gene>
    <name evidence="11" type="ORF">EX30DRAFT_392562</name>
</gene>
<evidence type="ECO:0000256" key="4">
    <source>
        <dbReference type="ARBA" id="ARBA00022692"/>
    </source>
</evidence>
<comment type="similarity">
    <text evidence="2">Belongs to the steroid 5-alpha reductase family.</text>
</comment>
<evidence type="ECO:0000259" key="10">
    <source>
        <dbReference type="Pfam" id="PF02544"/>
    </source>
</evidence>
<evidence type="ECO:0000256" key="1">
    <source>
        <dbReference type="ARBA" id="ARBA00004141"/>
    </source>
</evidence>
<dbReference type="AlphaFoldDB" id="A0A4S2N7G3"/>
<dbReference type="InterPro" id="IPR039357">
    <property type="entry name" value="SRD5A/TECR"/>
</dbReference>
<protein>
    <recommendedName>
        <fullName evidence="10">3-oxo-5-alpha-steroid 4-dehydrogenase C-terminal domain-containing protein</fullName>
    </recommendedName>
</protein>
<evidence type="ECO:0000256" key="7">
    <source>
        <dbReference type="ARBA" id="ARBA00023098"/>
    </source>
</evidence>
<evidence type="ECO:0000256" key="2">
    <source>
        <dbReference type="ARBA" id="ARBA00007742"/>
    </source>
</evidence>
<dbReference type="OrthoDB" id="540503at2759"/>
<comment type="subcellular location">
    <subcellularLocation>
        <location evidence="1">Membrane</location>
        <topology evidence="1">Multi-pass membrane protein</topology>
    </subcellularLocation>
</comment>
<feature type="transmembrane region" description="Helical" evidence="9">
    <location>
        <begin position="186"/>
        <end position="204"/>
    </location>
</feature>
<keyword evidence="3" id="KW-0444">Lipid biosynthesis</keyword>
<dbReference type="Gene3D" id="1.20.120.1630">
    <property type="match status" value="1"/>
</dbReference>
<keyword evidence="5 9" id="KW-1133">Transmembrane helix</keyword>
<dbReference type="FunCoup" id="A0A4S2N7G3">
    <property type="interactions" value="402"/>
</dbReference>
<evidence type="ECO:0000256" key="8">
    <source>
        <dbReference type="ARBA" id="ARBA00023136"/>
    </source>
</evidence>
<feature type="transmembrane region" description="Helical" evidence="9">
    <location>
        <begin position="290"/>
        <end position="309"/>
    </location>
</feature>
<evidence type="ECO:0000313" key="12">
    <source>
        <dbReference type="Proteomes" id="UP000298138"/>
    </source>
</evidence>
<accession>A0A4S2N7G3</accession>
<dbReference type="PROSITE" id="PS50244">
    <property type="entry name" value="S5A_REDUCTASE"/>
    <property type="match status" value="1"/>
</dbReference>
<keyword evidence="6" id="KW-0560">Oxidoreductase</keyword>
<dbReference type="GO" id="GO:0042761">
    <property type="term" value="P:very long-chain fatty acid biosynthetic process"/>
    <property type="evidence" value="ECO:0007669"/>
    <property type="project" value="TreeGrafter"/>
</dbReference>
<dbReference type="Proteomes" id="UP000298138">
    <property type="component" value="Unassembled WGS sequence"/>
</dbReference>
<evidence type="ECO:0000256" key="5">
    <source>
        <dbReference type="ARBA" id="ARBA00022989"/>
    </source>
</evidence>
<keyword evidence="4 9" id="KW-0812">Transmembrane</keyword>
<proteinExistence type="inferred from homology"/>
<dbReference type="GO" id="GO:0016020">
    <property type="term" value="C:membrane"/>
    <property type="evidence" value="ECO:0007669"/>
    <property type="project" value="UniProtKB-SubCell"/>
</dbReference>
<keyword evidence="7" id="KW-0443">Lipid metabolism</keyword>